<comment type="caution">
    <text evidence="1">The sequence shown here is derived from an EMBL/GenBank/DDBJ whole genome shotgun (WGS) entry which is preliminary data.</text>
</comment>
<evidence type="ECO:0000313" key="2">
    <source>
        <dbReference type="Proteomes" id="UP000091857"/>
    </source>
</evidence>
<accession>A0ACB7GT87</accession>
<dbReference type="Proteomes" id="UP000091857">
    <property type="component" value="Chromosome 11"/>
</dbReference>
<evidence type="ECO:0000313" key="1">
    <source>
        <dbReference type="EMBL" id="KAG8643186.1"/>
    </source>
</evidence>
<reference evidence="2" key="1">
    <citation type="journal article" date="2016" name="Nat. Biotechnol.">
        <title>Sequencing wild and cultivated cassava and related species reveals extensive interspecific hybridization and genetic diversity.</title>
        <authorList>
            <person name="Bredeson J.V."/>
            <person name="Lyons J.B."/>
            <person name="Prochnik S.E."/>
            <person name="Wu G.A."/>
            <person name="Ha C.M."/>
            <person name="Edsinger-Gonzales E."/>
            <person name="Grimwood J."/>
            <person name="Schmutz J."/>
            <person name="Rabbi I.Y."/>
            <person name="Egesi C."/>
            <person name="Nauluvula P."/>
            <person name="Lebot V."/>
            <person name="Ndunguru J."/>
            <person name="Mkamilo G."/>
            <person name="Bart R.S."/>
            <person name="Setter T.L."/>
            <person name="Gleadow R.M."/>
            <person name="Kulakow P."/>
            <person name="Ferguson M.E."/>
            <person name="Rounsley S."/>
            <person name="Rokhsar D.S."/>
        </authorList>
    </citation>
    <scope>NUCLEOTIDE SEQUENCE [LARGE SCALE GENOMIC DNA]</scope>
    <source>
        <strain evidence="2">cv. AM560-2</strain>
    </source>
</reference>
<protein>
    <submittedName>
        <fullName evidence="1">Uncharacterized protein</fullName>
    </submittedName>
</protein>
<gene>
    <name evidence="1" type="ORF">MANES_11G014501v8</name>
</gene>
<proteinExistence type="predicted"/>
<sequence length="557" mass="62436">MGENAVPNIMGDEGKFERRYRKSREESQALWSDPVYLKRGVNEKGRVANDVETEQIVFEDVPEGHPVQISSIVQDRGSIPLFWSQETSRLHIKPDIILLKKDQNYEATKLHFENLTHEKKPRESILRTEFANAIRYINKGLSEDKRLRFLHWDLHRHSRKATNVLSLLGKVAAYALNLTGIFYCQVTPSLRPIGFLYSSEKNDDECSLKITSNENDLRRNLDSGITNACSEDDINQSIKTPMFQNGVLRTNCIDCLDRTNVAQHACGLVALGHQLRALGLIESENIDLDNPLAEDLLGIFETMGDTLALQYGGSAAHNKRKAATQSQEFFRTLQRYYSNAYMDAEKQDAINVFLGHFQPQQGKPALWELDSDQQHNVRGHGPDLVDERASSSDGNLLCESDSLVTATKVAHNKAFSEEQGVCKGLSDSTPEISTCESDMSYSRYTPSMPRMQLFKDIGEEYYESDPICYDEHGDACSCSNFLDLDWLSSSGNSCEGDPFDRSIAGLSHDCLVNELKREISASESGSSSKGRNQTGTDISSEDETVREVDFQSGFYGG</sequence>
<keyword evidence="2" id="KW-1185">Reference proteome</keyword>
<dbReference type="EMBL" id="CM004397">
    <property type="protein sequence ID" value="KAG8643186.1"/>
    <property type="molecule type" value="Genomic_DNA"/>
</dbReference>
<organism evidence="1 2">
    <name type="scientific">Manihot esculenta</name>
    <name type="common">Cassava</name>
    <name type="synonym">Jatropha manihot</name>
    <dbReference type="NCBI Taxonomy" id="3983"/>
    <lineage>
        <taxon>Eukaryota</taxon>
        <taxon>Viridiplantae</taxon>
        <taxon>Streptophyta</taxon>
        <taxon>Embryophyta</taxon>
        <taxon>Tracheophyta</taxon>
        <taxon>Spermatophyta</taxon>
        <taxon>Magnoliopsida</taxon>
        <taxon>eudicotyledons</taxon>
        <taxon>Gunneridae</taxon>
        <taxon>Pentapetalae</taxon>
        <taxon>rosids</taxon>
        <taxon>fabids</taxon>
        <taxon>Malpighiales</taxon>
        <taxon>Euphorbiaceae</taxon>
        <taxon>Crotonoideae</taxon>
        <taxon>Manihoteae</taxon>
        <taxon>Manihot</taxon>
    </lineage>
</organism>
<name>A0ACB7GT87_MANES</name>